<sequence length="1173" mass="131526">MPSPMSEDCGSSRSTKSVSTSLAPTTAATSLQNTPDKRGSNAEDHSLQAEELDMKVQESVEKGDLEEIEVDKPGPEADASEEPHVGIEGQAGIIKSRTRDLDEISNGSSVDYMFVLGKNNSGEMSNKDLENKSKKRVGQHVHHVYLAERRVSRIEDRLRVLEKREPSPEPPPEDETPVRQPAIPKLNVVDWMEFKELRKRGESHHAIDVLNGEPILFHHRHKAAVTTPNMVRTLTDNSPISKELPERIRINSIPLLRILRKITANSFDDSSERPLVILRPFKPLIYHRKELKETLISLEGRWGIPLRDCSHDEEEKDNDYSALVPDREMPVQDDTATKKDDDGEEVELHESAEARDDLRCLVNLLDDCLGHLNDRLDDKKEKNPKVQFQDLWHLFEPGTFVFSRKGPQTLWRVRQATGGRHYLSGDTSSIRPNTAKASEFTLDCYYIDFDGKEWGPCQHRFGIRPFEGWREVTSLDLYPVRYGETSPALLAKLNARGKNFVEASGIRHMYCKGRTLIRSPAGRAMFKVSHPEDVDSPVMVDFDRTLQFNPEWRPELSWSDTCESDGRETREMTLHEFVECGDYGNCSSVFCCTNENIVKDYTWDRQRSSDFHEEREKSNENNQTEKAEILQEEWKLLPNRVFGFILRSRKWASLRMDDLSPVKEEKDGFKNLKLPPGHDRVVLGLVQTHFRRRENMNLSEDEGLGFDLVKAKGDLGMTPTQVEQTLELNFQLAQSWGCVLLLDEADVFLAERAKADVKRNALVSVFLRALEYYTGILFLTTNRVGTIDEAFRSRIHVSLLYPPLDWGQTKAIWEHNLDTIIKHKDIAVDKQEVLVYAESLYKSQVASHKVGWNGRQIRNAFQTAVALAEYDSIELATDPKHPARPSLRLEWFKTVARASVEFDEYIKKTLMLSATDYAQSVHWRADMYRGSDPNAKGTWGSVNPAAMGSNIYSQNTNPVQGHPVGPQWTPGIDLQQLSSQGQGQHWQGAMPAFNPAPGFAAQNQSLVGPSPLQAGYNQGFPGPNSMFQGYGQQGVVPQYAGQAPMAFNMHPAHGQPQSMNLSTSGARGTQIGSQPTQPMGLNSMPTSGQQIPGQPNQPHAMGVDGVPANGSQGQQTAGQPNVAHHSGSQQPSMGGPQGYPTQGQSSQPNTVQQGGFPQQEIGGQTFGMSQTHY</sequence>
<dbReference type="Pfam" id="PF00004">
    <property type="entry name" value="AAA"/>
    <property type="match status" value="1"/>
</dbReference>
<dbReference type="PANTHER" id="PTHR46411">
    <property type="entry name" value="FAMILY ATPASE, PUTATIVE-RELATED"/>
    <property type="match status" value="1"/>
</dbReference>
<feature type="compositionally biased region" description="Polar residues" evidence="1">
    <location>
        <begin position="1141"/>
        <end position="1156"/>
    </location>
</feature>
<feature type="region of interest" description="Disordered" evidence="1">
    <location>
        <begin position="161"/>
        <end position="181"/>
    </location>
</feature>
<dbReference type="EMBL" id="JAGHQL010000174">
    <property type="protein sequence ID" value="KAH0536897.1"/>
    <property type="molecule type" value="Genomic_DNA"/>
</dbReference>
<dbReference type="GO" id="GO:0016887">
    <property type="term" value="F:ATP hydrolysis activity"/>
    <property type="evidence" value="ECO:0007669"/>
    <property type="project" value="InterPro"/>
</dbReference>
<dbReference type="Gene3D" id="3.40.50.300">
    <property type="entry name" value="P-loop containing nucleotide triphosphate hydrolases"/>
    <property type="match status" value="1"/>
</dbReference>
<gene>
    <name evidence="5" type="ORF">FGG08_006268</name>
</gene>
<evidence type="ECO:0000256" key="1">
    <source>
        <dbReference type="SAM" id="MobiDB-lite"/>
    </source>
</evidence>
<dbReference type="GO" id="GO:0005524">
    <property type="term" value="F:ATP binding"/>
    <property type="evidence" value="ECO:0007669"/>
    <property type="project" value="InterPro"/>
</dbReference>
<feature type="compositionally biased region" description="Low complexity" evidence="1">
    <location>
        <begin position="1126"/>
        <end position="1140"/>
    </location>
</feature>
<evidence type="ECO:0008006" key="7">
    <source>
        <dbReference type="Google" id="ProtNLM"/>
    </source>
</evidence>
<dbReference type="Proteomes" id="UP000698800">
    <property type="component" value="Unassembled WGS sequence"/>
</dbReference>
<protein>
    <recommendedName>
        <fullName evidence="7">ATPase AAA-type core domain-containing protein</fullName>
    </recommendedName>
</protein>
<dbReference type="SUPFAM" id="SSF52540">
    <property type="entry name" value="P-loop containing nucleoside triphosphate hydrolases"/>
    <property type="match status" value="1"/>
</dbReference>
<dbReference type="InterPro" id="IPR054289">
    <property type="entry name" value="DUF7025"/>
</dbReference>
<feature type="region of interest" description="Disordered" evidence="1">
    <location>
        <begin position="1"/>
        <end position="88"/>
    </location>
</feature>
<dbReference type="PANTHER" id="PTHR46411:SF2">
    <property type="entry name" value="AAA+ ATPASE DOMAIN-CONTAINING PROTEIN"/>
    <property type="match status" value="1"/>
</dbReference>
<evidence type="ECO:0000259" key="3">
    <source>
        <dbReference type="Pfam" id="PF22942"/>
    </source>
</evidence>
<keyword evidence="6" id="KW-1185">Reference proteome</keyword>
<feature type="domain" description="DUF7025" evidence="3">
    <location>
        <begin position="379"/>
        <end position="482"/>
    </location>
</feature>
<dbReference type="Pfam" id="PF23232">
    <property type="entry name" value="AAA_lid_13"/>
    <property type="match status" value="1"/>
</dbReference>
<dbReference type="InterPro" id="IPR056599">
    <property type="entry name" value="AAA_lid_fung"/>
</dbReference>
<evidence type="ECO:0000313" key="6">
    <source>
        <dbReference type="Proteomes" id="UP000698800"/>
    </source>
</evidence>
<dbReference type="InterPro" id="IPR003959">
    <property type="entry name" value="ATPase_AAA_core"/>
</dbReference>
<proteinExistence type="predicted"/>
<organism evidence="5 6">
    <name type="scientific">Glutinoglossum americanum</name>
    <dbReference type="NCBI Taxonomy" id="1670608"/>
    <lineage>
        <taxon>Eukaryota</taxon>
        <taxon>Fungi</taxon>
        <taxon>Dikarya</taxon>
        <taxon>Ascomycota</taxon>
        <taxon>Pezizomycotina</taxon>
        <taxon>Geoglossomycetes</taxon>
        <taxon>Geoglossales</taxon>
        <taxon>Geoglossaceae</taxon>
        <taxon>Glutinoglossum</taxon>
    </lineage>
</organism>
<name>A0A9P8I1L6_9PEZI</name>
<feature type="compositionally biased region" description="Basic and acidic residues" evidence="1">
    <location>
        <begin position="35"/>
        <end position="85"/>
    </location>
</feature>
<evidence type="ECO:0000259" key="2">
    <source>
        <dbReference type="Pfam" id="PF00004"/>
    </source>
</evidence>
<feature type="region of interest" description="Disordered" evidence="1">
    <location>
        <begin position="1052"/>
        <end position="1173"/>
    </location>
</feature>
<feature type="compositionally biased region" description="Low complexity" evidence="1">
    <location>
        <begin position="11"/>
        <end position="30"/>
    </location>
</feature>
<accession>A0A9P8I1L6</accession>
<evidence type="ECO:0000259" key="4">
    <source>
        <dbReference type="Pfam" id="PF23232"/>
    </source>
</evidence>
<reference evidence="5" key="1">
    <citation type="submission" date="2021-03" db="EMBL/GenBank/DDBJ databases">
        <title>Comparative genomics and phylogenomic investigation of the class Geoglossomycetes provide insights into ecological specialization and systematics.</title>
        <authorList>
            <person name="Melie T."/>
            <person name="Pirro S."/>
            <person name="Miller A.N."/>
            <person name="Quandt A."/>
        </authorList>
    </citation>
    <scope>NUCLEOTIDE SEQUENCE</scope>
    <source>
        <strain evidence="5">GBOQ0MN5Z8</strain>
    </source>
</reference>
<feature type="domain" description="AAA+ ATPase lid" evidence="4">
    <location>
        <begin position="808"/>
        <end position="909"/>
    </location>
</feature>
<dbReference type="InterPro" id="IPR027417">
    <property type="entry name" value="P-loop_NTPase"/>
</dbReference>
<dbReference type="OrthoDB" id="10042665at2759"/>
<feature type="compositionally biased region" description="Polar residues" evidence="1">
    <location>
        <begin position="1055"/>
        <end position="1097"/>
    </location>
</feature>
<feature type="domain" description="ATPase AAA-type core" evidence="2">
    <location>
        <begin position="716"/>
        <end position="799"/>
    </location>
</feature>
<feature type="compositionally biased region" description="Basic and acidic residues" evidence="1">
    <location>
        <begin position="325"/>
        <end position="350"/>
    </location>
</feature>
<feature type="compositionally biased region" description="Polar residues" evidence="1">
    <location>
        <begin position="1109"/>
        <end position="1119"/>
    </location>
</feature>
<dbReference type="AlphaFoldDB" id="A0A9P8I1L6"/>
<comment type="caution">
    <text evidence="5">The sequence shown here is derived from an EMBL/GenBank/DDBJ whole genome shotgun (WGS) entry which is preliminary data.</text>
</comment>
<feature type="region of interest" description="Disordered" evidence="1">
    <location>
        <begin position="311"/>
        <end position="350"/>
    </location>
</feature>
<dbReference type="Pfam" id="PF22942">
    <property type="entry name" value="DUF7025"/>
    <property type="match status" value="1"/>
</dbReference>
<evidence type="ECO:0000313" key="5">
    <source>
        <dbReference type="EMBL" id="KAH0536897.1"/>
    </source>
</evidence>